<organism evidence="5 6">
    <name type="scientific">Arenibacter nanhaiticus</name>
    <dbReference type="NCBI Taxonomy" id="558155"/>
    <lineage>
        <taxon>Bacteria</taxon>
        <taxon>Pseudomonadati</taxon>
        <taxon>Bacteroidota</taxon>
        <taxon>Flavobacteriia</taxon>
        <taxon>Flavobacteriales</taxon>
        <taxon>Flavobacteriaceae</taxon>
        <taxon>Arenibacter</taxon>
    </lineage>
</organism>
<evidence type="ECO:0000313" key="6">
    <source>
        <dbReference type="Proteomes" id="UP000184231"/>
    </source>
</evidence>
<name>A0A1M6LVG9_9FLAO</name>
<dbReference type="GO" id="GO:0009279">
    <property type="term" value="C:cell outer membrane"/>
    <property type="evidence" value="ECO:0007669"/>
    <property type="project" value="UniProtKB-SubCell"/>
</dbReference>
<dbReference type="Gene3D" id="2.60.40.1120">
    <property type="entry name" value="Carboxypeptidase-like, regulatory domain"/>
    <property type="match status" value="1"/>
</dbReference>
<dbReference type="InterPro" id="IPR041700">
    <property type="entry name" value="OMP_b-brl_3"/>
</dbReference>
<comment type="subcellular location">
    <subcellularLocation>
        <location evidence="1">Cell outer membrane</location>
    </subcellularLocation>
</comment>
<dbReference type="Pfam" id="PF14905">
    <property type="entry name" value="OMP_b-brl_3"/>
    <property type="match status" value="1"/>
</dbReference>
<feature type="domain" description="Outer membrane protein beta-barrel" evidence="4">
    <location>
        <begin position="374"/>
        <end position="775"/>
    </location>
</feature>
<dbReference type="SUPFAM" id="SSF56935">
    <property type="entry name" value="Porins"/>
    <property type="match status" value="1"/>
</dbReference>
<evidence type="ECO:0000256" key="1">
    <source>
        <dbReference type="ARBA" id="ARBA00004442"/>
    </source>
</evidence>
<keyword evidence="6" id="KW-1185">Reference proteome</keyword>
<protein>
    <submittedName>
        <fullName evidence="5">Outer membrane receptor proteins, mostly Fe transport</fullName>
    </submittedName>
</protein>
<evidence type="ECO:0000256" key="2">
    <source>
        <dbReference type="ARBA" id="ARBA00023136"/>
    </source>
</evidence>
<keyword evidence="5" id="KW-0675">Receptor</keyword>
<evidence type="ECO:0000256" key="3">
    <source>
        <dbReference type="ARBA" id="ARBA00023237"/>
    </source>
</evidence>
<dbReference type="Pfam" id="PF13715">
    <property type="entry name" value="CarbopepD_reg_2"/>
    <property type="match status" value="1"/>
</dbReference>
<evidence type="ECO:0000259" key="4">
    <source>
        <dbReference type="Pfam" id="PF14905"/>
    </source>
</evidence>
<dbReference type="InterPro" id="IPR008969">
    <property type="entry name" value="CarboxyPept-like_regulatory"/>
</dbReference>
<dbReference type="AlphaFoldDB" id="A0A1M6LVG9"/>
<dbReference type="SUPFAM" id="SSF49464">
    <property type="entry name" value="Carboxypeptidase regulatory domain-like"/>
    <property type="match status" value="1"/>
</dbReference>
<dbReference type="Gene3D" id="2.40.170.20">
    <property type="entry name" value="TonB-dependent receptor, beta-barrel domain"/>
    <property type="match status" value="1"/>
</dbReference>
<dbReference type="STRING" id="558155.SAMN04487911_13420"/>
<reference evidence="5 6" key="1">
    <citation type="submission" date="2016-11" db="EMBL/GenBank/DDBJ databases">
        <authorList>
            <person name="Jaros S."/>
            <person name="Januszkiewicz K."/>
            <person name="Wedrychowicz H."/>
        </authorList>
    </citation>
    <scope>NUCLEOTIDE SEQUENCE [LARGE SCALE GENOMIC DNA]</scope>
    <source>
        <strain evidence="5 6">CGMCC 1.8863</strain>
    </source>
</reference>
<gene>
    <name evidence="5" type="ORF">SAMN04487911_13420</name>
</gene>
<accession>A0A1M6LVG9</accession>
<sequence>MLLPKNTLTLILLWLSPLTVFGQLYKVSGKVQNEQSEPVPFANVYLQKVSDSMLVSGTSADQNGDFILQNIPPNTYFVSVSYVYEKSDFLPLEVNEDVSIGPLIIGDQTQYLNEVVLKAPSVKRLSDRLVFQVENTNLSQSSAFSILSKTPGVIVIGDKITIKNSPTLIYINGKRVYLSNTELKDLLENYAGENINSIEVITNPSAKYDAEGGAILNIVASKNLSIGYKGEVGSNITKATYSKYEFNTSHYYKNEVVNAFASYSYNPKKNYKKDESYINFFEGELFDFRRETNFNSTSKSYAHNFNAIVDFKLDDNNQLSLAANVLNSPNKENYNTATDRDLDQQGLLQSYFNSFNILKNDNSNVSLNVDYGLKLGENGGDLKVISNYIDFRDHQFQELTTDYYDEDGTLIDQNNFNVWNKQNYRIGTGQVDYSVALGNNQIELGSKYADIKSRSSVRYEGTSMPDDIADDIFSYDENIYAAYANIGNEWDQWSLVFGLRGEYIQIKAKSISLGNLHKDNYFKLFPTMNLQYGLGTDHIFGISYKKAIERPRYQNLNPFRYFLNESQYTSGNPTLKPSIENKITLEYTYNDKYIFSFYYEHIKKHLEELILQDNINKILNSSDYNIEGSCQYSTDFIFFDYIKQWWYMSSYMSGFYLENSYLSQGNTGVVQKNNTLGFLGQFYNQFTLSKDQSFTADLSLMYLSDYIMGRHKFKNQFTADLSIRKSFYKKRLYIKLEFQDIFNTTNIPVFTRNGNQDNGFFSMPESRSVSLGVRYKFGNYRLVDNHRDITPEELERLKEKSKL</sequence>
<dbReference type="PANTHER" id="PTHR40980">
    <property type="entry name" value="PLUG DOMAIN-CONTAINING PROTEIN"/>
    <property type="match status" value="1"/>
</dbReference>
<keyword evidence="2" id="KW-0472">Membrane</keyword>
<evidence type="ECO:0000313" key="5">
    <source>
        <dbReference type="EMBL" id="SHJ75155.1"/>
    </source>
</evidence>
<dbReference type="InterPro" id="IPR036942">
    <property type="entry name" value="Beta-barrel_TonB_sf"/>
</dbReference>
<dbReference type="Proteomes" id="UP000184231">
    <property type="component" value="Unassembled WGS sequence"/>
</dbReference>
<proteinExistence type="predicted"/>
<dbReference type="EMBL" id="FQYX01000034">
    <property type="protein sequence ID" value="SHJ75155.1"/>
    <property type="molecule type" value="Genomic_DNA"/>
</dbReference>
<keyword evidence="3" id="KW-0998">Cell outer membrane</keyword>
<dbReference type="PANTHER" id="PTHR40980:SF4">
    <property type="entry name" value="TONB-DEPENDENT RECEPTOR-LIKE BETA-BARREL DOMAIN-CONTAINING PROTEIN"/>
    <property type="match status" value="1"/>
</dbReference>